<keyword evidence="5" id="KW-0479">Metal-binding</keyword>
<evidence type="ECO:0000256" key="8">
    <source>
        <dbReference type="ARBA" id="ARBA00022833"/>
    </source>
</evidence>
<evidence type="ECO:0000313" key="15">
    <source>
        <dbReference type="Proteomes" id="UP000887575"/>
    </source>
</evidence>
<keyword evidence="9 13" id="KW-1133">Transmembrane helix</keyword>
<feature type="transmembrane region" description="Helical" evidence="13">
    <location>
        <begin position="382"/>
        <end position="403"/>
    </location>
</feature>
<feature type="transmembrane region" description="Helical" evidence="13">
    <location>
        <begin position="120"/>
        <end position="140"/>
    </location>
</feature>
<dbReference type="Proteomes" id="UP000887575">
    <property type="component" value="Unassembled WGS sequence"/>
</dbReference>
<dbReference type="InterPro" id="IPR013087">
    <property type="entry name" value="Znf_C2H2_type"/>
</dbReference>
<dbReference type="GO" id="GO:0012505">
    <property type="term" value="C:endomembrane system"/>
    <property type="evidence" value="ECO:0007669"/>
    <property type="project" value="UniProtKB-SubCell"/>
</dbReference>
<dbReference type="PROSITE" id="PS50157">
    <property type="entry name" value="ZINC_FINGER_C2H2_2"/>
    <property type="match status" value="2"/>
</dbReference>
<dbReference type="PANTHER" id="PTHR10981:SF0">
    <property type="entry name" value="BATTENIN"/>
    <property type="match status" value="1"/>
</dbReference>
<evidence type="ECO:0000256" key="2">
    <source>
        <dbReference type="ARBA" id="ARBA00007467"/>
    </source>
</evidence>
<evidence type="ECO:0000256" key="5">
    <source>
        <dbReference type="ARBA" id="ARBA00022723"/>
    </source>
</evidence>
<evidence type="ECO:0000256" key="11">
    <source>
        <dbReference type="PROSITE-ProRule" id="PRU00042"/>
    </source>
</evidence>
<dbReference type="Gene3D" id="1.20.1250.20">
    <property type="entry name" value="MFS general substrate transporter like domains"/>
    <property type="match status" value="1"/>
</dbReference>
<keyword evidence="8" id="KW-0862">Zinc</keyword>
<feature type="transmembrane region" description="Helical" evidence="13">
    <location>
        <begin position="347"/>
        <end position="366"/>
    </location>
</feature>
<evidence type="ECO:0000256" key="13">
    <source>
        <dbReference type="SAM" id="Phobius"/>
    </source>
</evidence>
<evidence type="ECO:0000256" key="9">
    <source>
        <dbReference type="ARBA" id="ARBA00022989"/>
    </source>
</evidence>
<comment type="subcellular location">
    <subcellularLocation>
        <location evidence="1">Endomembrane system</location>
        <topology evidence="1">Multi-pass membrane protein</topology>
    </subcellularLocation>
</comment>
<dbReference type="PRINTS" id="PR01315">
    <property type="entry name" value="BATTENIN"/>
</dbReference>
<keyword evidence="7 11" id="KW-0863">Zinc-finger</keyword>
<feature type="transmembrane region" description="Helical" evidence="13">
    <location>
        <begin position="94"/>
        <end position="114"/>
    </location>
</feature>
<feature type="transmembrane region" description="Helical" evidence="13">
    <location>
        <begin position="152"/>
        <end position="171"/>
    </location>
</feature>
<dbReference type="PROSITE" id="PS00028">
    <property type="entry name" value="ZINC_FINGER_C2H2_1"/>
    <property type="match status" value="2"/>
</dbReference>
<dbReference type="Pfam" id="PF00096">
    <property type="entry name" value="zf-C2H2"/>
    <property type="match status" value="1"/>
</dbReference>
<accession>A0AAF3F6S1</accession>
<dbReference type="CDD" id="cd06174">
    <property type="entry name" value="MFS"/>
    <property type="match status" value="1"/>
</dbReference>
<feature type="transmembrane region" description="Helical" evidence="13">
    <location>
        <begin position="12"/>
        <end position="30"/>
    </location>
</feature>
<feature type="transmembrane region" description="Helical" evidence="13">
    <location>
        <begin position="317"/>
        <end position="341"/>
    </location>
</feature>
<feature type="compositionally biased region" description="Polar residues" evidence="12">
    <location>
        <begin position="515"/>
        <end position="530"/>
    </location>
</feature>
<reference evidence="16" key="1">
    <citation type="submission" date="2024-02" db="UniProtKB">
        <authorList>
            <consortium name="WormBaseParasite"/>
        </authorList>
    </citation>
    <scope>IDENTIFICATION</scope>
</reference>
<evidence type="ECO:0000259" key="14">
    <source>
        <dbReference type="PROSITE" id="PS50157"/>
    </source>
</evidence>
<evidence type="ECO:0000313" key="16">
    <source>
        <dbReference type="WBParaSite" id="MBELARI_LOCUS21427"/>
    </source>
</evidence>
<feature type="compositionally biased region" description="Basic residues" evidence="12">
    <location>
        <begin position="613"/>
        <end position="622"/>
    </location>
</feature>
<dbReference type="SUPFAM" id="SSF57667">
    <property type="entry name" value="beta-beta-alpha zinc fingers"/>
    <property type="match status" value="1"/>
</dbReference>
<feature type="transmembrane region" description="Helical" evidence="13">
    <location>
        <begin position="64"/>
        <end position="87"/>
    </location>
</feature>
<proteinExistence type="inferred from homology"/>
<dbReference type="Gene3D" id="3.30.160.60">
    <property type="entry name" value="Classic Zinc Finger"/>
    <property type="match status" value="1"/>
</dbReference>
<feature type="domain" description="C2H2-type" evidence="14">
    <location>
        <begin position="576"/>
        <end position="606"/>
    </location>
</feature>
<evidence type="ECO:0000256" key="1">
    <source>
        <dbReference type="ARBA" id="ARBA00004127"/>
    </source>
</evidence>
<evidence type="ECO:0000256" key="3">
    <source>
        <dbReference type="ARBA" id="ARBA00022448"/>
    </source>
</evidence>
<evidence type="ECO:0000256" key="7">
    <source>
        <dbReference type="ARBA" id="ARBA00022771"/>
    </source>
</evidence>
<dbReference type="WBParaSite" id="MBELARI_LOCUS21427">
    <property type="protein sequence ID" value="MBELARI_LOCUS21427"/>
    <property type="gene ID" value="MBELARI_LOCUS21427"/>
</dbReference>
<evidence type="ECO:0000256" key="4">
    <source>
        <dbReference type="ARBA" id="ARBA00022692"/>
    </source>
</evidence>
<dbReference type="GO" id="GO:0051453">
    <property type="term" value="P:regulation of intracellular pH"/>
    <property type="evidence" value="ECO:0007669"/>
    <property type="project" value="TreeGrafter"/>
</dbReference>
<dbReference type="GO" id="GO:0008270">
    <property type="term" value="F:zinc ion binding"/>
    <property type="evidence" value="ECO:0007669"/>
    <property type="project" value="UniProtKB-KW"/>
</dbReference>
<feature type="transmembrane region" description="Helical" evidence="13">
    <location>
        <begin position="183"/>
        <end position="202"/>
    </location>
</feature>
<dbReference type="AlphaFoldDB" id="A0AAF3F6S1"/>
<feature type="domain" description="C2H2-type" evidence="14">
    <location>
        <begin position="548"/>
        <end position="576"/>
    </location>
</feature>
<dbReference type="GO" id="GO:0005773">
    <property type="term" value="C:vacuole"/>
    <property type="evidence" value="ECO:0007669"/>
    <property type="project" value="UniProtKB-ARBA"/>
</dbReference>
<dbReference type="InterPro" id="IPR036259">
    <property type="entry name" value="MFS_trans_sf"/>
</dbReference>
<name>A0AAF3F6S1_9BILA</name>
<evidence type="ECO:0000256" key="6">
    <source>
        <dbReference type="ARBA" id="ARBA00022737"/>
    </source>
</evidence>
<keyword evidence="10 13" id="KW-0472">Membrane</keyword>
<comment type="similarity">
    <text evidence="2">Belongs to the battenin family.</text>
</comment>
<dbReference type="FunFam" id="3.30.160.60:FF:000100">
    <property type="entry name" value="Zinc finger 45-like"/>
    <property type="match status" value="1"/>
</dbReference>
<dbReference type="GO" id="GO:0016020">
    <property type="term" value="C:membrane"/>
    <property type="evidence" value="ECO:0007669"/>
    <property type="project" value="InterPro"/>
</dbReference>
<feature type="region of interest" description="Disordered" evidence="12">
    <location>
        <begin position="592"/>
        <end position="622"/>
    </location>
</feature>
<sequence length="622" mass="68437">MERRSFRDLLAFWLFGMCSNFGYVLMLTGAKDMLTKSTVSTTTITAISTQKCLNSTSDFHCEPISTGAVLLCNIVPATVVQLIFPIFIHRIPYFIRILAICITQLFSLIVASAASSITVTLFAVSVGSISFGIGEMTFLALSSKYHKDTISLYSSGCGAAGIIGSSIYALATTNLNISPDSVLLSMTIIPVVLLVDYFFILTKVPPIGVSQKVLAHMEHPQNEAMSIEKAIIKSSVDQLPQGKLQTIIKVIPYAITVGLTYFLCYFITQGMTTFLVFTCALGFGLSPNAQFRWYQVLYNLGAFTAKSTGPLLPIHRFVLFSIPLAQLFVCVLLVLSALLVISLPHVSMVMFSICFLGLTNGFAYINSFKQVHKKTHPEDREFALTITSPASFVGILIAGLAALPTHQNKSSVKATTSPATLNFQTSMSEVMNPLASSFLASIQKMLELNHMINPSANSREIALAMSALGSIQMQNVPREKELKKVNLERKIENLMRTKNLEKEDENKFGGDEAVPSNTSNEISPSVSQIKTVDEVEPRRGVEPISKPFMCDECGARFTRKAGMRRHKSSVHSADRIPCPSENCTLGFRSHKSLEQHVRSTHLTPKTSTDERKKRNRSNRPKS</sequence>
<keyword evidence="4 13" id="KW-0812">Transmembrane</keyword>
<dbReference type="SUPFAM" id="SSF103473">
    <property type="entry name" value="MFS general substrate transporter"/>
    <property type="match status" value="1"/>
</dbReference>
<organism evidence="15 16">
    <name type="scientific">Mesorhabditis belari</name>
    <dbReference type="NCBI Taxonomy" id="2138241"/>
    <lineage>
        <taxon>Eukaryota</taxon>
        <taxon>Metazoa</taxon>
        <taxon>Ecdysozoa</taxon>
        <taxon>Nematoda</taxon>
        <taxon>Chromadorea</taxon>
        <taxon>Rhabditida</taxon>
        <taxon>Rhabditina</taxon>
        <taxon>Rhabditomorpha</taxon>
        <taxon>Rhabditoidea</taxon>
        <taxon>Rhabditidae</taxon>
        <taxon>Mesorhabditinae</taxon>
        <taxon>Mesorhabditis</taxon>
    </lineage>
</organism>
<dbReference type="SMART" id="SM00355">
    <property type="entry name" value="ZnF_C2H2"/>
    <property type="match status" value="2"/>
</dbReference>
<dbReference type="InterPro" id="IPR036236">
    <property type="entry name" value="Znf_C2H2_sf"/>
</dbReference>
<protein>
    <recommendedName>
        <fullName evidence="14">C2H2-type domain-containing protein</fullName>
    </recommendedName>
</protein>
<keyword evidence="6" id="KW-0677">Repeat</keyword>
<feature type="region of interest" description="Disordered" evidence="12">
    <location>
        <begin position="503"/>
        <end position="538"/>
    </location>
</feature>
<evidence type="ECO:0000256" key="10">
    <source>
        <dbReference type="ARBA" id="ARBA00023136"/>
    </source>
</evidence>
<dbReference type="Pfam" id="PF02487">
    <property type="entry name" value="CLN3"/>
    <property type="match status" value="1"/>
</dbReference>
<dbReference type="PANTHER" id="PTHR10981">
    <property type="entry name" value="BATTENIN"/>
    <property type="match status" value="1"/>
</dbReference>
<dbReference type="InterPro" id="IPR003492">
    <property type="entry name" value="Battenin_disease_Cln3"/>
</dbReference>
<keyword evidence="3" id="KW-0813">Transport</keyword>
<keyword evidence="15" id="KW-1185">Reference proteome</keyword>
<evidence type="ECO:0000256" key="12">
    <source>
        <dbReference type="SAM" id="MobiDB-lite"/>
    </source>
</evidence>